<evidence type="ECO:0000256" key="2">
    <source>
        <dbReference type="ARBA" id="ARBA00008572"/>
    </source>
</evidence>
<comment type="caution">
    <text evidence="12">The sequence shown here is derived from an EMBL/GenBank/DDBJ whole genome shotgun (WGS) entry which is preliminary data.</text>
</comment>
<accession>A0A5J5MRB7</accession>
<evidence type="ECO:0000313" key="13">
    <source>
        <dbReference type="Proteomes" id="UP000326062"/>
    </source>
</evidence>
<dbReference type="Proteomes" id="UP000326062">
    <property type="component" value="Chromosome 2"/>
</dbReference>
<feature type="region of interest" description="Disordered" evidence="9">
    <location>
        <begin position="436"/>
        <end position="461"/>
    </location>
</feature>
<evidence type="ECO:0000256" key="6">
    <source>
        <dbReference type="ARBA" id="ARBA00022989"/>
    </source>
</evidence>
<evidence type="ECO:0000313" key="12">
    <source>
        <dbReference type="EMBL" id="KAB0382377.1"/>
    </source>
</evidence>
<comment type="similarity">
    <text evidence="2">Belongs to the amino acid-polyamine-organocation (APC) superfamily. Cationic amino acid transporter (CAT) (TC 2.A.3.3) family.</text>
</comment>
<feature type="transmembrane region" description="Helical" evidence="10">
    <location>
        <begin position="37"/>
        <end position="60"/>
    </location>
</feature>
<feature type="transmembrane region" description="Helical" evidence="10">
    <location>
        <begin position="409"/>
        <end position="428"/>
    </location>
</feature>
<dbReference type="GO" id="GO:0012505">
    <property type="term" value="C:endomembrane system"/>
    <property type="evidence" value="ECO:0007669"/>
    <property type="project" value="UniProtKB-SubCell"/>
</dbReference>
<dbReference type="GO" id="GO:0005886">
    <property type="term" value="C:plasma membrane"/>
    <property type="evidence" value="ECO:0007669"/>
    <property type="project" value="TreeGrafter"/>
</dbReference>
<evidence type="ECO:0000256" key="9">
    <source>
        <dbReference type="SAM" id="MobiDB-lite"/>
    </source>
</evidence>
<dbReference type="Pfam" id="PF13520">
    <property type="entry name" value="AA_permease_2"/>
    <property type="match status" value="1"/>
</dbReference>
<dbReference type="Gene3D" id="1.20.1740.10">
    <property type="entry name" value="Amino acid/polyamine transporter I"/>
    <property type="match status" value="1"/>
</dbReference>
<feature type="transmembrane region" description="Helical" evidence="10">
    <location>
        <begin position="576"/>
        <end position="599"/>
    </location>
</feature>
<feature type="transmembrane region" description="Helical" evidence="10">
    <location>
        <begin position="288"/>
        <end position="313"/>
    </location>
</feature>
<feature type="transmembrane region" description="Helical" evidence="10">
    <location>
        <begin position="518"/>
        <end position="538"/>
    </location>
</feature>
<feature type="transmembrane region" description="Helical" evidence="10">
    <location>
        <begin position="547"/>
        <end position="570"/>
    </location>
</feature>
<keyword evidence="5" id="KW-0029">Amino-acid transport</keyword>
<dbReference type="PIRSF" id="PIRSF006060">
    <property type="entry name" value="AA_transporter"/>
    <property type="match status" value="1"/>
</dbReference>
<organism evidence="12 13">
    <name type="scientific">Muntiacus reevesi</name>
    <name type="common">Reeves' muntjac</name>
    <name type="synonym">Cervus reevesi</name>
    <dbReference type="NCBI Taxonomy" id="9886"/>
    <lineage>
        <taxon>Eukaryota</taxon>
        <taxon>Metazoa</taxon>
        <taxon>Chordata</taxon>
        <taxon>Craniata</taxon>
        <taxon>Vertebrata</taxon>
        <taxon>Euteleostomi</taxon>
        <taxon>Mammalia</taxon>
        <taxon>Eutheria</taxon>
        <taxon>Laurasiatheria</taxon>
        <taxon>Artiodactyla</taxon>
        <taxon>Ruminantia</taxon>
        <taxon>Pecora</taxon>
        <taxon>Cervidae</taxon>
        <taxon>Muntiacinae</taxon>
        <taxon>Muntiacus</taxon>
    </lineage>
</organism>
<evidence type="ECO:0000256" key="4">
    <source>
        <dbReference type="ARBA" id="ARBA00022692"/>
    </source>
</evidence>
<dbReference type="PANTHER" id="PTHR43243:SF10">
    <property type="entry name" value="MGC138914 PROTEIN"/>
    <property type="match status" value="1"/>
</dbReference>
<feature type="domain" description="Cationic amino acid transporter C-terminal" evidence="11">
    <location>
        <begin position="549"/>
        <end position="586"/>
    </location>
</feature>
<dbReference type="FunFam" id="1.20.1740.10:FF:000024">
    <property type="entry name" value="High affinity cationic amino acid transporter 1"/>
    <property type="match status" value="1"/>
</dbReference>
<feature type="transmembrane region" description="Helical" evidence="10">
    <location>
        <begin position="188"/>
        <end position="210"/>
    </location>
</feature>
<reference evidence="12 13" key="1">
    <citation type="submission" date="2019-06" db="EMBL/GenBank/DDBJ databases">
        <title>Discovery of a novel chromosome fission-fusion reversal in muntjac.</title>
        <authorList>
            <person name="Mudd A.B."/>
            <person name="Bredeson J.V."/>
            <person name="Baum R."/>
            <person name="Hockemeyer D."/>
            <person name="Rokhsar D.S."/>
        </authorList>
    </citation>
    <scope>NUCLEOTIDE SEQUENCE [LARGE SCALE GENOMIC DNA]</scope>
    <source>
        <strain evidence="12">UCam_UCB_Mr</strain>
        <tissue evidence="12">Fibroblast cell line</tissue>
    </source>
</reference>
<dbReference type="GO" id="GO:0015171">
    <property type="term" value="F:amino acid transmembrane transporter activity"/>
    <property type="evidence" value="ECO:0007669"/>
    <property type="project" value="TreeGrafter"/>
</dbReference>
<feature type="transmembrane region" description="Helical" evidence="10">
    <location>
        <begin position="333"/>
        <end position="359"/>
    </location>
</feature>
<dbReference type="FunFam" id="1.20.1740.10:FF:000050">
    <property type="entry name" value="MGC157082 protein"/>
    <property type="match status" value="1"/>
</dbReference>
<feature type="transmembrane region" description="Helical" evidence="10">
    <location>
        <begin position="163"/>
        <end position="181"/>
    </location>
</feature>
<evidence type="ECO:0000256" key="10">
    <source>
        <dbReference type="SAM" id="Phobius"/>
    </source>
</evidence>
<dbReference type="InterPro" id="IPR002293">
    <property type="entry name" value="AA/rel_permease1"/>
</dbReference>
<sequence>MLRQYVRQFRQGLVRKWPLEAREESESRRAPLSTFDLVILGVCRTLGAGVYVLIGVMILLIAGPAIVISFLVVALSSVLSGLCYTEFWSYVPRSGSVYLYSVVAMGKLCAFLIGWNILLYLVAAASCVTRAWSYAFDSLIGNHISQALERTFSPHMPSFLAPYPDFIALGLVLLMTGLLVLGARVTTLIIKVSTGLNLFVPIFMILSGVIKGDLHNWQLTEQDYRANTSGSSSTFSLGPLGSGGFVPFGFEGILQGAAILFTSYFGVHGMVTAGKEAPNPQRSIPLSMVISIFIGFLAYSGVSAALTLMVPYYQIYPYSPLPQAFLQVGWDPAGYVMAVVLLCTLLYSFLCAMVSMFQLTCAMAAEGLLFRGLAQIHTRTGTPIMAIVASGTLTGFTASLLGILDLVKLMSAGVLPAYTLVAVSVLVLRYQPDKNLSKEGKTEEGNEISDLEASPSEPVPEAGPLRILKSLWFPTSTTPTQISGQIVYGCASLLVLLLSILSLILAQWPSQVFSGDPVLTTVVVVVLLLITGVTVIIWRQPQSPSPLLFRIPALPVLPPVSIFVNIYLMMQITSETWILFSIWMAIAPTFPSHCLIFLLGSGIRHSLAGNNHRQPPASTPQTLD</sequence>
<gene>
    <name evidence="12" type="ORF">FD755_004294</name>
</gene>
<keyword evidence="13" id="KW-1185">Reference proteome</keyword>
<feature type="transmembrane region" description="Helical" evidence="10">
    <location>
        <begin position="97"/>
        <end position="123"/>
    </location>
</feature>
<evidence type="ECO:0000256" key="8">
    <source>
        <dbReference type="ARBA" id="ARBA00023180"/>
    </source>
</evidence>
<feature type="transmembrane region" description="Helical" evidence="10">
    <location>
        <begin position="66"/>
        <end position="85"/>
    </location>
</feature>
<evidence type="ECO:0000256" key="1">
    <source>
        <dbReference type="ARBA" id="ARBA00004127"/>
    </source>
</evidence>
<keyword evidence="8" id="KW-0325">Glycoprotein</keyword>
<proteinExistence type="inferred from homology"/>
<keyword evidence="3" id="KW-0813">Transport</keyword>
<keyword evidence="4 10" id="KW-0812">Transmembrane</keyword>
<comment type="subcellular location">
    <subcellularLocation>
        <location evidence="1">Endomembrane system</location>
        <topology evidence="1">Multi-pass membrane protein</topology>
    </subcellularLocation>
</comment>
<feature type="transmembrane region" description="Helical" evidence="10">
    <location>
        <begin position="245"/>
        <end position="267"/>
    </location>
</feature>
<protein>
    <recommendedName>
        <fullName evidence="11">Cationic amino acid transporter C-terminal domain-containing protein</fullName>
    </recommendedName>
</protein>
<dbReference type="PANTHER" id="PTHR43243">
    <property type="entry name" value="INNER MEMBRANE TRANSPORTER YGJI-RELATED"/>
    <property type="match status" value="1"/>
</dbReference>
<evidence type="ECO:0000259" key="11">
    <source>
        <dbReference type="Pfam" id="PF13906"/>
    </source>
</evidence>
<dbReference type="InterPro" id="IPR029485">
    <property type="entry name" value="CAT_C"/>
</dbReference>
<evidence type="ECO:0000256" key="7">
    <source>
        <dbReference type="ARBA" id="ARBA00023136"/>
    </source>
</evidence>
<dbReference type="EMBL" id="VCEB01000002">
    <property type="protein sequence ID" value="KAB0382377.1"/>
    <property type="molecule type" value="Genomic_DNA"/>
</dbReference>
<keyword evidence="6 10" id="KW-1133">Transmembrane helix</keyword>
<dbReference type="Pfam" id="PF13906">
    <property type="entry name" value="AA_permease_C"/>
    <property type="match status" value="1"/>
</dbReference>
<keyword evidence="7 10" id="KW-0472">Membrane</keyword>
<dbReference type="AlphaFoldDB" id="A0A5J5MRB7"/>
<feature type="transmembrane region" description="Helical" evidence="10">
    <location>
        <begin position="380"/>
        <end position="403"/>
    </location>
</feature>
<evidence type="ECO:0000256" key="5">
    <source>
        <dbReference type="ARBA" id="ARBA00022970"/>
    </source>
</evidence>
<evidence type="ECO:0000256" key="3">
    <source>
        <dbReference type="ARBA" id="ARBA00022448"/>
    </source>
</evidence>
<name>A0A5J5MRB7_MUNRE</name>
<feature type="transmembrane region" description="Helical" evidence="10">
    <location>
        <begin position="486"/>
        <end position="506"/>
    </location>
</feature>